<protein>
    <submittedName>
        <fullName evidence="2">Hydrogenase maturation protein HypC</fullName>
    </submittedName>
</protein>
<evidence type="ECO:0000313" key="2">
    <source>
        <dbReference type="EMBL" id="KFF41180.1"/>
    </source>
</evidence>
<gene>
    <name evidence="2" type="ORF">ucyna2_01003</name>
</gene>
<name>A0A086CG66_9CHRO</name>
<dbReference type="SUPFAM" id="SSF159127">
    <property type="entry name" value="HupF/HypC-like"/>
    <property type="match status" value="1"/>
</dbReference>
<dbReference type="PATRIC" id="fig|1527444.3.peg.954"/>
<organism evidence="2 3">
    <name type="scientific">Candidatus Atelocyanobacterium thalassa isolate SIO64986</name>
    <dbReference type="NCBI Taxonomy" id="1527444"/>
    <lineage>
        <taxon>Bacteria</taxon>
        <taxon>Bacillati</taxon>
        <taxon>Cyanobacteriota</taxon>
        <taxon>Cyanophyceae</taxon>
        <taxon>Oscillatoriophycideae</taxon>
        <taxon>Chroococcales</taxon>
        <taxon>Aphanothecaceae</taxon>
        <taxon>Candidatus Atelocyanobacterium</taxon>
        <taxon>Candidatus Atelocyanobacterium thalassae</taxon>
    </lineage>
</organism>
<dbReference type="Gene3D" id="2.30.30.140">
    <property type="match status" value="1"/>
</dbReference>
<dbReference type="PANTHER" id="PTHR35177">
    <property type="entry name" value="HYDROGENASE MATURATION FACTOR HYBG"/>
    <property type="match status" value="1"/>
</dbReference>
<dbReference type="STRING" id="1527444.ucyna2_01003"/>
<evidence type="ECO:0000256" key="1">
    <source>
        <dbReference type="ARBA" id="ARBA00006018"/>
    </source>
</evidence>
<accession>A0A086CG66</accession>
<dbReference type="FunFam" id="2.30.30.140:FF:000022">
    <property type="entry name" value="Hydrogenase assembly chaperone HybG"/>
    <property type="match status" value="1"/>
</dbReference>
<proteinExistence type="inferred from homology"/>
<reference evidence="2 3" key="1">
    <citation type="submission" date="2014-08" db="EMBL/GenBank/DDBJ databases">
        <title>Comparative genomics reveals surprising divergence of two closely related strains of uncultivated UCYN-A cyanobacteria.</title>
        <authorList>
            <person name="Bombar D."/>
            <person name="Heller P."/>
            <person name="Sanchez-Baracaldo P."/>
            <person name="Carter B.J."/>
            <person name="Zert J.P."/>
        </authorList>
    </citation>
    <scope>NUCLEOTIDE SEQUENCE [LARGE SCALE GENOMIC DNA]</scope>
</reference>
<dbReference type="PROSITE" id="PS01097">
    <property type="entry name" value="HUPF_HYPC"/>
    <property type="match status" value="1"/>
</dbReference>
<dbReference type="PANTHER" id="PTHR35177:SF2">
    <property type="entry name" value="HYDROGENASE MATURATION FACTOR HYBG"/>
    <property type="match status" value="1"/>
</dbReference>
<dbReference type="Pfam" id="PF01455">
    <property type="entry name" value="HupF_HypC"/>
    <property type="match status" value="1"/>
</dbReference>
<dbReference type="PRINTS" id="PR00445">
    <property type="entry name" value="HUPFHYPC"/>
</dbReference>
<dbReference type="GO" id="GO:0051604">
    <property type="term" value="P:protein maturation"/>
    <property type="evidence" value="ECO:0007669"/>
    <property type="project" value="TreeGrafter"/>
</dbReference>
<dbReference type="NCBIfam" id="TIGR00074">
    <property type="entry name" value="hypC_hupF"/>
    <property type="match status" value="1"/>
</dbReference>
<dbReference type="GO" id="GO:0005506">
    <property type="term" value="F:iron ion binding"/>
    <property type="evidence" value="ECO:0007669"/>
    <property type="project" value="TreeGrafter"/>
</dbReference>
<dbReference type="Proteomes" id="UP000028922">
    <property type="component" value="Unassembled WGS sequence"/>
</dbReference>
<dbReference type="GO" id="GO:1902670">
    <property type="term" value="F:carbon dioxide binding"/>
    <property type="evidence" value="ECO:0007669"/>
    <property type="project" value="TreeGrafter"/>
</dbReference>
<dbReference type="InterPro" id="IPR001109">
    <property type="entry name" value="Hydrogenase_HupF/HypC"/>
</dbReference>
<dbReference type="AlphaFoldDB" id="A0A086CG66"/>
<comment type="caution">
    <text evidence="2">The sequence shown here is derived from an EMBL/GenBank/DDBJ whole genome shotgun (WGS) entry which is preliminary data.</text>
</comment>
<sequence>MCLAVPGKIVSINGEEPLLKKGKVNFSGIIREVSLAYVPKASVGDYVIVHVGFALTILDEEAAEKSLAEFHDLEKALSSM</sequence>
<evidence type="ECO:0000313" key="3">
    <source>
        <dbReference type="Proteomes" id="UP000028922"/>
    </source>
</evidence>
<dbReference type="eggNOG" id="COG0298">
    <property type="taxonomic scope" value="Bacteria"/>
</dbReference>
<dbReference type="InterPro" id="IPR019812">
    <property type="entry name" value="Hydgase_assmbl_chp_CS"/>
</dbReference>
<comment type="similarity">
    <text evidence="1">Belongs to the HupF/HypC family.</text>
</comment>
<dbReference type="EMBL" id="JPSP01000012">
    <property type="protein sequence ID" value="KFF41180.1"/>
    <property type="molecule type" value="Genomic_DNA"/>
</dbReference>